<keyword evidence="3" id="KW-1185">Reference proteome</keyword>
<gene>
    <name evidence="2" type="ORF">SSLN_LOCUS12287</name>
</gene>
<protein>
    <submittedName>
        <fullName evidence="2 4">Uncharacterized protein</fullName>
    </submittedName>
</protein>
<evidence type="ECO:0000313" key="4">
    <source>
        <dbReference type="WBParaSite" id="SSLN_0001274601-mRNA-1"/>
    </source>
</evidence>
<sequence length="103" mass="11225">MSGVLVDKGIMSDATRTPADQPDKLRGPRLEPSGLVEISEDEQQFMKPTESPLLRLKGQLASHKRHGPPLTICKSSQHALTVDTPSDRESASFDAFGRIAKTI</sequence>
<dbReference type="WBParaSite" id="SSLN_0001274601-mRNA-1">
    <property type="protein sequence ID" value="SSLN_0001274601-mRNA-1"/>
    <property type="gene ID" value="SSLN_0001274601"/>
</dbReference>
<dbReference type="AlphaFoldDB" id="A0A183T737"/>
<name>A0A183T737_SCHSO</name>
<feature type="region of interest" description="Disordered" evidence="1">
    <location>
        <begin position="1"/>
        <end position="33"/>
    </location>
</feature>
<proteinExistence type="predicted"/>
<dbReference type="EMBL" id="UYSU01037157">
    <property type="protein sequence ID" value="VDL98672.1"/>
    <property type="molecule type" value="Genomic_DNA"/>
</dbReference>
<evidence type="ECO:0000256" key="1">
    <source>
        <dbReference type="SAM" id="MobiDB-lite"/>
    </source>
</evidence>
<reference evidence="4" key="1">
    <citation type="submission" date="2016-06" db="UniProtKB">
        <authorList>
            <consortium name="WormBaseParasite"/>
        </authorList>
    </citation>
    <scope>IDENTIFICATION</scope>
</reference>
<dbReference type="Proteomes" id="UP000275846">
    <property type="component" value="Unassembled WGS sequence"/>
</dbReference>
<evidence type="ECO:0000313" key="2">
    <source>
        <dbReference type="EMBL" id="VDL98672.1"/>
    </source>
</evidence>
<reference evidence="2 3" key="2">
    <citation type="submission" date="2018-11" db="EMBL/GenBank/DDBJ databases">
        <authorList>
            <consortium name="Pathogen Informatics"/>
        </authorList>
    </citation>
    <scope>NUCLEOTIDE SEQUENCE [LARGE SCALE GENOMIC DNA]</scope>
    <source>
        <strain evidence="2 3">NST_G2</strain>
    </source>
</reference>
<evidence type="ECO:0000313" key="3">
    <source>
        <dbReference type="Proteomes" id="UP000275846"/>
    </source>
</evidence>
<organism evidence="4">
    <name type="scientific">Schistocephalus solidus</name>
    <name type="common">Tapeworm</name>
    <dbReference type="NCBI Taxonomy" id="70667"/>
    <lineage>
        <taxon>Eukaryota</taxon>
        <taxon>Metazoa</taxon>
        <taxon>Spiralia</taxon>
        <taxon>Lophotrochozoa</taxon>
        <taxon>Platyhelminthes</taxon>
        <taxon>Cestoda</taxon>
        <taxon>Eucestoda</taxon>
        <taxon>Diphyllobothriidea</taxon>
        <taxon>Diphyllobothriidae</taxon>
        <taxon>Schistocephalus</taxon>
    </lineage>
</organism>
<accession>A0A183T737</accession>